<evidence type="ECO:0000256" key="1">
    <source>
        <dbReference type="SAM" id="MobiDB-lite"/>
    </source>
</evidence>
<organism evidence="2 3">
    <name type="scientific">Dothistroma septosporum (strain NZE10 / CBS 128990)</name>
    <name type="common">Red band needle blight fungus</name>
    <name type="synonym">Mycosphaerella pini</name>
    <dbReference type="NCBI Taxonomy" id="675120"/>
    <lineage>
        <taxon>Eukaryota</taxon>
        <taxon>Fungi</taxon>
        <taxon>Dikarya</taxon>
        <taxon>Ascomycota</taxon>
        <taxon>Pezizomycotina</taxon>
        <taxon>Dothideomycetes</taxon>
        <taxon>Dothideomycetidae</taxon>
        <taxon>Mycosphaerellales</taxon>
        <taxon>Mycosphaerellaceae</taxon>
        <taxon>Dothistroma</taxon>
    </lineage>
</organism>
<dbReference type="AlphaFoldDB" id="N1PQ44"/>
<evidence type="ECO:0000313" key="3">
    <source>
        <dbReference type="Proteomes" id="UP000016933"/>
    </source>
</evidence>
<feature type="compositionally biased region" description="Polar residues" evidence="1">
    <location>
        <begin position="351"/>
        <end position="362"/>
    </location>
</feature>
<reference evidence="3" key="1">
    <citation type="journal article" date="2012" name="PLoS Genet.">
        <title>The genomes of the fungal plant pathogens Cladosporium fulvum and Dothistroma septosporum reveal adaptation to different hosts and lifestyles but also signatures of common ancestry.</title>
        <authorList>
            <person name="de Wit P.J.G.M."/>
            <person name="van der Burgt A."/>
            <person name="Oekmen B."/>
            <person name="Stergiopoulos I."/>
            <person name="Abd-Elsalam K.A."/>
            <person name="Aerts A.L."/>
            <person name="Bahkali A.H."/>
            <person name="Beenen H.G."/>
            <person name="Chettri P."/>
            <person name="Cox M.P."/>
            <person name="Datema E."/>
            <person name="de Vries R.P."/>
            <person name="Dhillon B."/>
            <person name="Ganley A.R."/>
            <person name="Griffiths S.A."/>
            <person name="Guo Y."/>
            <person name="Hamelin R.C."/>
            <person name="Henrissat B."/>
            <person name="Kabir M.S."/>
            <person name="Jashni M.K."/>
            <person name="Kema G."/>
            <person name="Klaubauf S."/>
            <person name="Lapidus A."/>
            <person name="Levasseur A."/>
            <person name="Lindquist E."/>
            <person name="Mehrabi R."/>
            <person name="Ohm R.A."/>
            <person name="Owen T.J."/>
            <person name="Salamov A."/>
            <person name="Schwelm A."/>
            <person name="Schijlen E."/>
            <person name="Sun H."/>
            <person name="van den Burg H.A."/>
            <person name="van Ham R.C.H.J."/>
            <person name="Zhang S."/>
            <person name="Goodwin S.B."/>
            <person name="Grigoriev I.V."/>
            <person name="Collemare J."/>
            <person name="Bradshaw R.E."/>
        </authorList>
    </citation>
    <scope>NUCLEOTIDE SEQUENCE [LARGE SCALE GENOMIC DNA]</scope>
    <source>
        <strain evidence="3">NZE10 / CBS 128990</strain>
    </source>
</reference>
<accession>N1PQ44</accession>
<evidence type="ECO:0000313" key="2">
    <source>
        <dbReference type="EMBL" id="EME45551.1"/>
    </source>
</evidence>
<dbReference type="OrthoDB" id="10470568at2759"/>
<protein>
    <submittedName>
        <fullName evidence="2">Uncharacterized protein</fullName>
    </submittedName>
</protein>
<feature type="compositionally biased region" description="Low complexity" evidence="1">
    <location>
        <begin position="291"/>
        <end position="304"/>
    </location>
</feature>
<name>N1PQ44_DOTSN</name>
<dbReference type="HOGENOM" id="CLU_765094_0_0_1"/>
<dbReference type="Proteomes" id="UP000016933">
    <property type="component" value="Unassembled WGS sequence"/>
</dbReference>
<proteinExistence type="predicted"/>
<dbReference type="EMBL" id="KB446538">
    <property type="protein sequence ID" value="EME45551.1"/>
    <property type="molecule type" value="Genomic_DNA"/>
</dbReference>
<reference evidence="2 3" key="2">
    <citation type="journal article" date="2012" name="PLoS Pathog.">
        <title>Diverse lifestyles and strategies of plant pathogenesis encoded in the genomes of eighteen Dothideomycetes fungi.</title>
        <authorList>
            <person name="Ohm R.A."/>
            <person name="Feau N."/>
            <person name="Henrissat B."/>
            <person name="Schoch C.L."/>
            <person name="Horwitz B.A."/>
            <person name="Barry K.W."/>
            <person name="Condon B.J."/>
            <person name="Copeland A.C."/>
            <person name="Dhillon B."/>
            <person name="Glaser F."/>
            <person name="Hesse C.N."/>
            <person name="Kosti I."/>
            <person name="LaButti K."/>
            <person name="Lindquist E.A."/>
            <person name="Lucas S."/>
            <person name="Salamov A.A."/>
            <person name="Bradshaw R.E."/>
            <person name="Ciuffetti L."/>
            <person name="Hamelin R.C."/>
            <person name="Kema G.H.J."/>
            <person name="Lawrence C."/>
            <person name="Scott J.A."/>
            <person name="Spatafora J.W."/>
            <person name="Turgeon B.G."/>
            <person name="de Wit P.J.G.M."/>
            <person name="Zhong S."/>
            <person name="Goodwin S.B."/>
            <person name="Grigoriev I.V."/>
        </authorList>
    </citation>
    <scope>NUCLEOTIDE SEQUENCE [LARGE SCALE GENOMIC DNA]</scope>
    <source>
        <strain evidence="3">NZE10 / CBS 128990</strain>
    </source>
</reference>
<feature type="region of interest" description="Disordered" evidence="1">
    <location>
        <begin position="244"/>
        <end position="362"/>
    </location>
</feature>
<gene>
    <name evidence="2" type="ORF">DOTSEDRAFT_79501</name>
</gene>
<keyword evidence="3" id="KW-1185">Reference proteome</keyword>
<sequence length="362" mass="40646">MRLPYWSEPNRTGMQVVVTGLPSIRLAPEHDESRAALGFVHVYPWRVTPFFVRRAPLCYYCALPDRLNYRLPRPSHGDKDSACSDQRSQMDRRLCNTLSSGDFLDLDGPTGMAEPWESKECFLERLGLDEKRRSHRNMFRQMLREAVIGRTIVLRSNAVVTGGLDSSADTPEDILVPDQVLYDAVRGIYKSASSQSKAIYDLVTDKDGHCWVLRWTLRWALDTRCESCLNPSRTFAYSSVTTVRGTEPERVDSVSPDDYVLSPHKRKAPSDDLEPSSKGSTKRQRVEHPDLSPSPLGHPVHPSSSPSPPPRKQLRPHISKPLHASVPSVYATLSKPTRPDSPQASPRKPISLSSLLNPESWA</sequence>